<protein>
    <recommendedName>
        <fullName evidence="1">Transposase IS204/IS1001/IS1096/IS1165 DDE domain-containing protein</fullName>
    </recommendedName>
</protein>
<sequence>MEKTQKKLPNALIVFDLFHVVSQFNRIIDKIRNSEFRKASNENKAVFKGAKYLLLKNRKNIRLKKHREQLNQLLQLNKVINTVMILKDQLKHIWSYRSRTWANKAIDHWCALAESLNIRALNSFCKMLNRYRYGILNHCDYPIHTGKLEGVNNKIKVIKRKAYGFHDLRYFTLKIYQAFYN</sequence>
<dbReference type="Pfam" id="PF01610">
    <property type="entry name" value="DDE_Tnp_ISL3"/>
    <property type="match status" value="1"/>
</dbReference>
<evidence type="ECO:0000313" key="2">
    <source>
        <dbReference type="EMBL" id="GAG49101.1"/>
    </source>
</evidence>
<comment type="caution">
    <text evidence="2">The sequence shown here is derived from an EMBL/GenBank/DDBJ whole genome shotgun (WGS) entry which is preliminary data.</text>
</comment>
<feature type="domain" description="Transposase IS204/IS1001/IS1096/IS1165 DDE" evidence="1">
    <location>
        <begin position="4"/>
        <end position="175"/>
    </location>
</feature>
<evidence type="ECO:0000259" key="1">
    <source>
        <dbReference type="Pfam" id="PF01610"/>
    </source>
</evidence>
<proteinExistence type="predicted"/>
<reference evidence="2" key="1">
    <citation type="journal article" date="2014" name="Front. Microbiol.">
        <title>High frequency of phylogenetically diverse reductive dehalogenase-homologous genes in deep subseafloor sedimentary metagenomes.</title>
        <authorList>
            <person name="Kawai M."/>
            <person name="Futagami T."/>
            <person name="Toyoda A."/>
            <person name="Takaki Y."/>
            <person name="Nishi S."/>
            <person name="Hori S."/>
            <person name="Arai W."/>
            <person name="Tsubouchi T."/>
            <person name="Morono Y."/>
            <person name="Uchiyama I."/>
            <person name="Ito T."/>
            <person name="Fujiyama A."/>
            <person name="Inagaki F."/>
            <person name="Takami H."/>
        </authorList>
    </citation>
    <scope>NUCLEOTIDE SEQUENCE</scope>
    <source>
        <strain evidence="2">Expedition CK06-06</strain>
    </source>
</reference>
<dbReference type="EMBL" id="BARS01051829">
    <property type="protein sequence ID" value="GAG49101.1"/>
    <property type="molecule type" value="Genomic_DNA"/>
</dbReference>
<dbReference type="InterPro" id="IPR002560">
    <property type="entry name" value="Transposase_DDE"/>
</dbReference>
<dbReference type="AlphaFoldDB" id="X0ZLG7"/>
<organism evidence="2">
    <name type="scientific">marine sediment metagenome</name>
    <dbReference type="NCBI Taxonomy" id="412755"/>
    <lineage>
        <taxon>unclassified sequences</taxon>
        <taxon>metagenomes</taxon>
        <taxon>ecological metagenomes</taxon>
    </lineage>
</organism>
<name>X0ZLG7_9ZZZZ</name>
<dbReference type="PANTHER" id="PTHR33498:SF1">
    <property type="entry name" value="TRANSPOSASE FOR INSERTION SEQUENCE ELEMENT IS1557"/>
    <property type="match status" value="1"/>
</dbReference>
<dbReference type="InterPro" id="IPR047951">
    <property type="entry name" value="Transpos_ISL3"/>
</dbReference>
<gene>
    <name evidence="2" type="ORF">S01H1_77143</name>
</gene>
<dbReference type="PANTHER" id="PTHR33498">
    <property type="entry name" value="TRANSPOSASE FOR INSERTION SEQUENCE ELEMENT IS1557"/>
    <property type="match status" value="1"/>
</dbReference>
<accession>X0ZLG7</accession>